<reference evidence="6 7" key="1">
    <citation type="journal article" date="2016" name="Sci. Rep.">
        <title>The genome sequence of the outbreeding globe artichoke constructed de novo incorporating a phase-aware low-pass sequencing strategy of F1 progeny.</title>
        <authorList>
            <person name="Scaglione D."/>
            <person name="Reyes-Chin-Wo S."/>
            <person name="Acquadro A."/>
            <person name="Froenicke L."/>
            <person name="Portis E."/>
            <person name="Beitel C."/>
            <person name="Tirone M."/>
            <person name="Mauro R."/>
            <person name="Lo Monaco A."/>
            <person name="Mauromicale G."/>
            <person name="Faccioli P."/>
            <person name="Cattivelli L."/>
            <person name="Rieseberg L."/>
            <person name="Michelmore R."/>
            <person name="Lanteri S."/>
        </authorList>
    </citation>
    <scope>NUCLEOTIDE SEQUENCE [LARGE SCALE GENOMIC DNA]</scope>
    <source>
        <strain evidence="6">2C</strain>
    </source>
</reference>
<dbReference type="SUPFAM" id="SSF57196">
    <property type="entry name" value="EGF/Laminin"/>
    <property type="match status" value="1"/>
</dbReference>
<evidence type="ECO:0000259" key="5">
    <source>
        <dbReference type="PROSITE" id="PS50026"/>
    </source>
</evidence>
<gene>
    <name evidence="6" type="ORF">Ccrd_003139</name>
</gene>
<evidence type="ECO:0000256" key="4">
    <source>
        <dbReference type="PROSITE-ProRule" id="PRU00076"/>
    </source>
</evidence>
<dbReference type="AlphaFoldDB" id="A0A124SCT5"/>
<evidence type="ECO:0000256" key="1">
    <source>
        <dbReference type="ARBA" id="ARBA00004167"/>
    </source>
</evidence>
<dbReference type="STRING" id="59895.A0A124SCT5"/>
<organism evidence="6 7">
    <name type="scientific">Cynara cardunculus var. scolymus</name>
    <name type="common">Globe artichoke</name>
    <name type="synonym">Cynara scolymus</name>
    <dbReference type="NCBI Taxonomy" id="59895"/>
    <lineage>
        <taxon>Eukaryota</taxon>
        <taxon>Viridiplantae</taxon>
        <taxon>Streptophyta</taxon>
        <taxon>Embryophyta</taxon>
        <taxon>Tracheophyta</taxon>
        <taxon>Spermatophyta</taxon>
        <taxon>Magnoliopsida</taxon>
        <taxon>eudicotyledons</taxon>
        <taxon>Gunneridae</taxon>
        <taxon>Pentapetalae</taxon>
        <taxon>asterids</taxon>
        <taxon>campanulids</taxon>
        <taxon>Asterales</taxon>
        <taxon>Asteraceae</taxon>
        <taxon>Carduoideae</taxon>
        <taxon>Cardueae</taxon>
        <taxon>Carduinae</taxon>
        <taxon>Cynara</taxon>
    </lineage>
</organism>
<dbReference type="InterPro" id="IPR000742">
    <property type="entry name" value="EGF"/>
</dbReference>
<evidence type="ECO:0000313" key="6">
    <source>
        <dbReference type="EMBL" id="KVH94795.1"/>
    </source>
</evidence>
<keyword evidence="2" id="KW-0732">Signal</keyword>
<dbReference type="EMBL" id="LEKV01004525">
    <property type="protein sequence ID" value="KVH94795.1"/>
    <property type="molecule type" value="Genomic_DNA"/>
</dbReference>
<dbReference type="SMART" id="SM00179">
    <property type="entry name" value="EGF_CA"/>
    <property type="match status" value="2"/>
</dbReference>
<comment type="subcellular location">
    <subcellularLocation>
        <location evidence="1">Membrane</location>
        <topology evidence="1">Single-pass membrane protein</topology>
    </subcellularLocation>
</comment>
<dbReference type="GO" id="GO:0005509">
    <property type="term" value="F:calcium ion binding"/>
    <property type="evidence" value="ECO:0007669"/>
    <property type="project" value="InterPro"/>
</dbReference>
<dbReference type="InterPro" id="IPR000152">
    <property type="entry name" value="EGF-type_Asp/Asn_hydroxyl_site"/>
</dbReference>
<sequence length="368" mass="39579">MLVLIGSCSGTAASGHQVLASETYTLINSTNLAKPGCPSRCGDVIVPYPFGIGNNTNCSIGHGFNVYCNQTSDPPRATLREEAYTSLKLISDSTLRTTNKVSSRCYLPNGTVSTSFQISLGYADLPYTFSEVNKFIVIGCDDYAWLTSGTQSRNISTGCMVFCSTPEDVVGDQCSGNGCCQSAIPHDIKYYGTQLRTLQNSDDMNNTRTFNPCTYAFVGEENAFKFNGAADLKDTSLSETIEPSVPIVLEWAIGNLSCSDAKAIDGFACQSNSKCVDSKRESGGYRCICSEGYEGNPYLYPGCQDIKECDDKSNISCYGRCSNTEGGYKCTCFPGYIGDATIPEGCQPAPKDSKFPVMVFTLGKPLLG</sequence>
<dbReference type="InterPro" id="IPR001881">
    <property type="entry name" value="EGF-like_Ca-bd_dom"/>
</dbReference>
<evidence type="ECO:0000313" key="7">
    <source>
        <dbReference type="Proteomes" id="UP000243975"/>
    </source>
</evidence>
<dbReference type="PROSITE" id="PS00010">
    <property type="entry name" value="ASX_HYDROXYL"/>
    <property type="match status" value="1"/>
</dbReference>
<dbReference type="CDD" id="cd00054">
    <property type="entry name" value="EGF_CA"/>
    <property type="match status" value="1"/>
</dbReference>
<dbReference type="GO" id="GO:0030247">
    <property type="term" value="F:polysaccharide binding"/>
    <property type="evidence" value="ECO:0007669"/>
    <property type="project" value="InterPro"/>
</dbReference>
<dbReference type="SMART" id="SM00181">
    <property type="entry name" value="EGF"/>
    <property type="match status" value="2"/>
</dbReference>
<dbReference type="PROSITE" id="PS50026">
    <property type="entry name" value="EGF_3"/>
    <property type="match status" value="1"/>
</dbReference>
<dbReference type="InterPro" id="IPR025287">
    <property type="entry name" value="WAK_GUB"/>
</dbReference>
<dbReference type="OMA" id="GMEHSPC"/>
<evidence type="ECO:0000256" key="2">
    <source>
        <dbReference type="ARBA" id="ARBA00022729"/>
    </source>
</evidence>
<dbReference type="Gene3D" id="2.10.25.10">
    <property type="entry name" value="Laminin"/>
    <property type="match status" value="1"/>
</dbReference>
<feature type="domain" description="EGF-like" evidence="5">
    <location>
        <begin position="254"/>
        <end position="304"/>
    </location>
</feature>
<keyword evidence="3" id="KW-1015">Disulfide bond</keyword>
<proteinExistence type="predicted"/>
<keyword evidence="7" id="KW-1185">Reference proteome</keyword>
<dbReference type="PANTHER" id="PTHR33491">
    <property type="entry name" value="OSJNBA0016N04.9 PROTEIN"/>
    <property type="match status" value="1"/>
</dbReference>
<dbReference type="Pfam" id="PF00008">
    <property type="entry name" value="EGF"/>
    <property type="match status" value="1"/>
</dbReference>
<keyword evidence="4" id="KW-0245">EGF-like domain</keyword>
<name>A0A124SCT5_CYNCS</name>
<dbReference type="GO" id="GO:0016020">
    <property type="term" value="C:membrane"/>
    <property type="evidence" value="ECO:0007669"/>
    <property type="project" value="UniProtKB-SubCell"/>
</dbReference>
<accession>A0A124SCT5</accession>
<dbReference type="Proteomes" id="UP000243975">
    <property type="component" value="Unassembled WGS sequence"/>
</dbReference>
<comment type="caution">
    <text evidence="4">Lacks conserved residue(s) required for the propagation of feature annotation.</text>
</comment>
<dbReference type="Gramene" id="KVH94795">
    <property type="protein sequence ID" value="KVH94795"/>
    <property type="gene ID" value="Ccrd_003139"/>
</dbReference>
<comment type="caution">
    <text evidence="6">The sequence shown here is derived from an EMBL/GenBank/DDBJ whole genome shotgun (WGS) entry which is preliminary data.</text>
</comment>
<dbReference type="Pfam" id="PF13947">
    <property type="entry name" value="GUB_WAK_bind"/>
    <property type="match status" value="1"/>
</dbReference>
<evidence type="ECO:0000256" key="3">
    <source>
        <dbReference type="ARBA" id="ARBA00023157"/>
    </source>
</evidence>
<protein>
    <submittedName>
        <fullName evidence="6">EGF-like calcium-binding</fullName>
    </submittedName>
</protein>